<dbReference type="InterPro" id="IPR004089">
    <property type="entry name" value="MCPsignal_dom"/>
</dbReference>
<evidence type="ECO:0000256" key="4">
    <source>
        <dbReference type="SAM" id="Phobius"/>
    </source>
</evidence>
<dbReference type="EMBL" id="CP061081">
    <property type="protein sequence ID" value="QNT05012.1"/>
    <property type="molecule type" value="Genomic_DNA"/>
</dbReference>
<dbReference type="SUPFAM" id="SSF55785">
    <property type="entry name" value="PYP-like sensor domain (PAS domain)"/>
    <property type="match status" value="1"/>
</dbReference>
<sequence length="520" mass="56714">MRKMPVTNKENDFPESYVLVSSTDVKGRITFVNDVFCEVAGFEREALIGKAHNIIRHPDVPAAVFADMWSNLKQGKSWMGLVKNRCENGDHYWVSAHVSPLLDGSKVVGYESVRRKASRDEIQHAQSVYDRINAGKALVPMSTKVAAYLANSSWPLMSCFVLLALLGLMSNSLELKIVGQVLALLGIWLTYHQSQSLSAVVSGLSSEAHNPIGQYLYCKTIGAKAAIKFARIHQEAAGNTFRYRLKEGAQQLRKRASEAKASVTANLSNFNKQRNTFQDVVAASSQLLSSVTHVAEHVHVAVEATESVGELSRGSRLLAQQTGETMRQVYQDISDAKKVVAVLAERSDSINEVVNSISGIAEQTNLLALNAAIESARAGEAGRGFAVVADEVRALAIRTQSATQSIHSMTEELKKNTADVTSTIDKGTAVAQQGVDSVNDVAQKMSDIEAAIKRVVEMTAQINVSSEEQASVARDLNDKMQEVDALSINSIERAENIVINISHIEEEAYEQGNLAERMKQ</sequence>
<keyword evidence="2 3" id="KW-0807">Transducer</keyword>
<dbReference type="OrthoDB" id="5675566at2"/>
<dbReference type="PROSITE" id="PS50111">
    <property type="entry name" value="CHEMOTAXIS_TRANSDUC_2"/>
    <property type="match status" value="1"/>
</dbReference>
<dbReference type="PANTHER" id="PTHR32089:SF74">
    <property type="entry name" value="METHYL-ACCEPTING CHEMOTAXIS PROTEIN AER"/>
    <property type="match status" value="1"/>
</dbReference>
<dbReference type="InterPro" id="IPR013655">
    <property type="entry name" value="PAS_fold_3"/>
</dbReference>
<reference evidence="7 8" key="1">
    <citation type="submission" date="2020-09" db="EMBL/GenBank/DDBJ databases">
        <title>Complete genome sequence of an Arctic sea ice bacterium Marinomonas arctica BSI20414.</title>
        <authorList>
            <person name="Liao L."/>
            <person name="Chen B."/>
        </authorList>
    </citation>
    <scope>NUCLEOTIDE SEQUENCE [LARGE SCALE GENOMIC DNA]</scope>
    <source>
        <strain evidence="7 8">BSI20414</strain>
    </source>
</reference>
<dbReference type="AlphaFoldDB" id="A0A7H1J3E6"/>
<dbReference type="CDD" id="cd00130">
    <property type="entry name" value="PAS"/>
    <property type="match status" value="1"/>
</dbReference>
<name>A0A7H1J3E6_9GAMM</name>
<keyword evidence="4" id="KW-0472">Membrane</keyword>
<dbReference type="GO" id="GO:0006935">
    <property type="term" value="P:chemotaxis"/>
    <property type="evidence" value="ECO:0007669"/>
    <property type="project" value="UniProtKB-ARBA"/>
</dbReference>
<dbReference type="SMART" id="SM00283">
    <property type="entry name" value="MA"/>
    <property type="match status" value="1"/>
</dbReference>
<keyword evidence="8" id="KW-1185">Reference proteome</keyword>
<dbReference type="GO" id="GO:0016020">
    <property type="term" value="C:membrane"/>
    <property type="evidence" value="ECO:0007669"/>
    <property type="project" value="UniProtKB-SubCell"/>
</dbReference>
<proteinExistence type="predicted"/>
<dbReference type="PANTHER" id="PTHR32089">
    <property type="entry name" value="METHYL-ACCEPTING CHEMOTAXIS PROTEIN MCPB"/>
    <property type="match status" value="1"/>
</dbReference>
<evidence type="ECO:0000313" key="8">
    <source>
        <dbReference type="Proteomes" id="UP000516370"/>
    </source>
</evidence>
<evidence type="ECO:0000256" key="1">
    <source>
        <dbReference type="ARBA" id="ARBA00004370"/>
    </source>
</evidence>
<dbReference type="Pfam" id="PF08447">
    <property type="entry name" value="PAS_3"/>
    <property type="match status" value="1"/>
</dbReference>
<feature type="domain" description="PAS" evidence="6">
    <location>
        <begin position="24"/>
        <end position="59"/>
    </location>
</feature>
<accession>A0A7H1J3E6</accession>
<dbReference type="Proteomes" id="UP000516370">
    <property type="component" value="Chromosome"/>
</dbReference>
<feature type="domain" description="Methyl-accepting transducer" evidence="5">
    <location>
        <begin position="248"/>
        <end position="484"/>
    </location>
</feature>
<dbReference type="Gene3D" id="1.10.287.950">
    <property type="entry name" value="Methyl-accepting chemotaxis protein"/>
    <property type="match status" value="1"/>
</dbReference>
<evidence type="ECO:0000259" key="5">
    <source>
        <dbReference type="PROSITE" id="PS50111"/>
    </source>
</evidence>
<dbReference type="Pfam" id="PF00015">
    <property type="entry name" value="MCPsignal"/>
    <property type="match status" value="1"/>
</dbReference>
<dbReference type="KEGG" id="mard:IBG28_15110"/>
<dbReference type="PROSITE" id="PS50112">
    <property type="entry name" value="PAS"/>
    <property type="match status" value="1"/>
</dbReference>
<evidence type="ECO:0000259" key="6">
    <source>
        <dbReference type="PROSITE" id="PS50112"/>
    </source>
</evidence>
<dbReference type="Gene3D" id="3.30.450.20">
    <property type="entry name" value="PAS domain"/>
    <property type="match status" value="1"/>
</dbReference>
<keyword evidence="4" id="KW-0812">Transmembrane</keyword>
<dbReference type="RefSeq" id="WP_111605414.1">
    <property type="nucleotide sequence ID" value="NZ_BMLJ01000001.1"/>
</dbReference>
<gene>
    <name evidence="7" type="ORF">IBG28_15110</name>
</gene>
<dbReference type="SUPFAM" id="SSF58104">
    <property type="entry name" value="Methyl-accepting chemotaxis protein (MCP) signaling domain"/>
    <property type="match status" value="1"/>
</dbReference>
<dbReference type="InterPro" id="IPR035965">
    <property type="entry name" value="PAS-like_dom_sf"/>
</dbReference>
<dbReference type="NCBIfam" id="TIGR00229">
    <property type="entry name" value="sensory_box"/>
    <property type="match status" value="1"/>
</dbReference>
<evidence type="ECO:0000256" key="3">
    <source>
        <dbReference type="PROSITE-ProRule" id="PRU00284"/>
    </source>
</evidence>
<evidence type="ECO:0000256" key="2">
    <source>
        <dbReference type="ARBA" id="ARBA00023224"/>
    </source>
</evidence>
<evidence type="ECO:0000313" key="7">
    <source>
        <dbReference type="EMBL" id="QNT05012.1"/>
    </source>
</evidence>
<protein>
    <submittedName>
        <fullName evidence="7">Methyl-accepting chemotaxis protein</fullName>
    </submittedName>
</protein>
<keyword evidence="4" id="KW-1133">Transmembrane helix</keyword>
<dbReference type="CDD" id="cd11386">
    <property type="entry name" value="MCP_signal"/>
    <property type="match status" value="1"/>
</dbReference>
<organism evidence="7 8">
    <name type="scientific">Marinomonas arctica</name>
    <dbReference type="NCBI Taxonomy" id="383750"/>
    <lineage>
        <taxon>Bacteria</taxon>
        <taxon>Pseudomonadati</taxon>
        <taxon>Pseudomonadota</taxon>
        <taxon>Gammaproteobacteria</taxon>
        <taxon>Oceanospirillales</taxon>
        <taxon>Oceanospirillaceae</taxon>
        <taxon>Marinomonas</taxon>
    </lineage>
</organism>
<comment type="subcellular location">
    <subcellularLocation>
        <location evidence="1">Membrane</location>
    </subcellularLocation>
</comment>
<dbReference type="GO" id="GO:0007165">
    <property type="term" value="P:signal transduction"/>
    <property type="evidence" value="ECO:0007669"/>
    <property type="project" value="UniProtKB-KW"/>
</dbReference>
<dbReference type="InterPro" id="IPR000014">
    <property type="entry name" value="PAS"/>
</dbReference>
<feature type="transmembrane region" description="Helical" evidence="4">
    <location>
        <begin position="145"/>
        <end position="169"/>
    </location>
</feature>